<dbReference type="EMBL" id="CM023487">
    <property type="protein sequence ID" value="KAH6926784.1"/>
    <property type="molecule type" value="Genomic_DNA"/>
</dbReference>
<accession>A0ACB7S1W8</accession>
<evidence type="ECO:0000313" key="1">
    <source>
        <dbReference type="EMBL" id="KAH6926784.1"/>
    </source>
</evidence>
<gene>
    <name evidence="1" type="ORF">HPB50_022169</name>
</gene>
<reference evidence="1" key="1">
    <citation type="submission" date="2020-05" db="EMBL/GenBank/DDBJ databases">
        <title>Large-scale comparative analyses of tick genomes elucidate their genetic diversity and vector capacities.</title>
        <authorList>
            <person name="Jia N."/>
            <person name="Wang J."/>
            <person name="Shi W."/>
            <person name="Du L."/>
            <person name="Sun Y."/>
            <person name="Zhan W."/>
            <person name="Jiang J."/>
            <person name="Wang Q."/>
            <person name="Zhang B."/>
            <person name="Ji P."/>
            <person name="Sakyi L.B."/>
            <person name="Cui X."/>
            <person name="Yuan T."/>
            <person name="Jiang B."/>
            <person name="Yang W."/>
            <person name="Lam T.T.-Y."/>
            <person name="Chang Q."/>
            <person name="Ding S."/>
            <person name="Wang X."/>
            <person name="Zhu J."/>
            <person name="Ruan X."/>
            <person name="Zhao L."/>
            <person name="Wei J."/>
            <person name="Que T."/>
            <person name="Du C."/>
            <person name="Cheng J."/>
            <person name="Dai P."/>
            <person name="Han X."/>
            <person name="Huang E."/>
            <person name="Gao Y."/>
            <person name="Liu J."/>
            <person name="Shao H."/>
            <person name="Ye R."/>
            <person name="Li L."/>
            <person name="Wei W."/>
            <person name="Wang X."/>
            <person name="Wang C."/>
            <person name="Yang T."/>
            <person name="Huo Q."/>
            <person name="Li W."/>
            <person name="Guo W."/>
            <person name="Chen H."/>
            <person name="Zhou L."/>
            <person name="Ni X."/>
            <person name="Tian J."/>
            <person name="Zhou Y."/>
            <person name="Sheng Y."/>
            <person name="Liu T."/>
            <person name="Pan Y."/>
            <person name="Xia L."/>
            <person name="Li J."/>
            <person name="Zhao F."/>
            <person name="Cao W."/>
        </authorList>
    </citation>
    <scope>NUCLEOTIDE SEQUENCE</scope>
    <source>
        <strain evidence="1">Hyas-2018</strain>
    </source>
</reference>
<name>A0ACB7S1W8_HYAAI</name>
<keyword evidence="2" id="KW-1185">Reference proteome</keyword>
<sequence length="371" mass="40852">MKAQVLPLVKGPLPSGALSSRTALAQLSTVHPLPAKLLDWKKLRSVVALNLRPLGLYQRSLQSGGGRLSRIRPWSQPWTSTGRVMVTEPNLQGIFKNFTVCTESPVSISVRAAFRPFPGAVLLTADYSQLELRLLAHLSQDKQLCSVFHAGGDVFRRMAALWSRCDEDAVDASLRQKTKQACARSHICYGITYGQGARSLAQQLGMEHSEAEAMIAQFRQAFPGLQRYADQLLERARVTNEVRTLLGRRRPLADLHSGNGRDRAKAERQVLSTAVQGSAADLLRRALISLDGALAQRFPDSKGLLPEEPPSHGAFLVLQMHDELLLEVCEADLDTVSSMVRKSMEEAADLSVPLVVRLRAGPDWAHLDELE</sequence>
<protein>
    <submittedName>
        <fullName evidence="1">Uncharacterized protein</fullName>
    </submittedName>
</protein>
<evidence type="ECO:0000313" key="2">
    <source>
        <dbReference type="Proteomes" id="UP000821845"/>
    </source>
</evidence>
<comment type="caution">
    <text evidence="1">The sequence shown here is derived from an EMBL/GenBank/DDBJ whole genome shotgun (WGS) entry which is preliminary data.</text>
</comment>
<dbReference type="Proteomes" id="UP000821845">
    <property type="component" value="Chromosome 7"/>
</dbReference>
<organism evidence="1 2">
    <name type="scientific">Hyalomma asiaticum</name>
    <name type="common">Tick</name>
    <dbReference type="NCBI Taxonomy" id="266040"/>
    <lineage>
        <taxon>Eukaryota</taxon>
        <taxon>Metazoa</taxon>
        <taxon>Ecdysozoa</taxon>
        <taxon>Arthropoda</taxon>
        <taxon>Chelicerata</taxon>
        <taxon>Arachnida</taxon>
        <taxon>Acari</taxon>
        <taxon>Parasitiformes</taxon>
        <taxon>Ixodida</taxon>
        <taxon>Ixodoidea</taxon>
        <taxon>Ixodidae</taxon>
        <taxon>Hyalomminae</taxon>
        <taxon>Hyalomma</taxon>
    </lineage>
</organism>
<proteinExistence type="predicted"/>